<comment type="subcellular location">
    <subcellularLocation>
        <location evidence="1">Membrane</location>
    </subcellularLocation>
</comment>
<sequence>MDMSFELMMLAAATIWGFLQLVAAAQAANAQYGLNWAASPRDVEMPPLKPIPGRINRNFRNYMETFPFFVAAVLVAQTAGVHNELTHWGSIAYLGGRIAYTALYVSGIPLVRSLFWNVASFGMLAVLAAPFLQH</sequence>
<proteinExistence type="predicted"/>
<evidence type="ECO:0000313" key="7">
    <source>
        <dbReference type="EMBL" id="WBL81860.1"/>
    </source>
</evidence>
<dbReference type="InterPro" id="IPR023352">
    <property type="entry name" value="MAPEG-like_dom_sf"/>
</dbReference>
<organism evidence="7 8">
    <name type="scientific">Bradyrhizobium xenonodulans</name>
    <dbReference type="NCBI Taxonomy" id="2736875"/>
    <lineage>
        <taxon>Bacteria</taxon>
        <taxon>Pseudomonadati</taxon>
        <taxon>Pseudomonadota</taxon>
        <taxon>Alphaproteobacteria</taxon>
        <taxon>Hyphomicrobiales</taxon>
        <taxon>Nitrobacteraceae</taxon>
        <taxon>Bradyrhizobium</taxon>
    </lineage>
</organism>
<dbReference type="RefSeq" id="WP_270171111.1">
    <property type="nucleotide sequence ID" value="NZ_CP089391.1"/>
</dbReference>
<keyword evidence="8" id="KW-1185">Reference proteome</keyword>
<dbReference type="Proteomes" id="UP001179614">
    <property type="component" value="Chromosome"/>
</dbReference>
<evidence type="ECO:0000256" key="6">
    <source>
        <dbReference type="SAM" id="SignalP"/>
    </source>
</evidence>
<dbReference type="Pfam" id="PF01124">
    <property type="entry name" value="MAPEG"/>
    <property type="match status" value="1"/>
</dbReference>
<dbReference type="PANTHER" id="PTHR35371:SF1">
    <property type="entry name" value="BLR7753 PROTEIN"/>
    <property type="match status" value="1"/>
</dbReference>
<feature type="chain" id="PRO_5046369200" evidence="6">
    <location>
        <begin position="28"/>
        <end position="134"/>
    </location>
</feature>
<dbReference type="InterPro" id="IPR001129">
    <property type="entry name" value="Membr-assoc_MAPEG"/>
</dbReference>
<protein>
    <submittedName>
        <fullName evidence="7">MAPEG family protein</fullName>
    </submittedName>
</protein>
<evidence type="ECO:0000256" key="1">
    <source>
        <dbReference type="ARBA" id="ARBA00004370"/>
    </source>
</evidence>
<feature type="signal peptide" evidence="6">
    <location>
        <begin position="1"/>
        <end position="27"/>
    </location>
</feature>
<evidence type="ECO:0000256" key="5">
    <source>
        <dbReference type="SAM" id="Phobius"/>
    </source>
</evidence>
<evidence type="ECO:0000256" key="4">
    <source>
        <dbReference type="ARBA" id="ARBA00023136"/>
    </source>
</evidence>
<dbReference type="Gene3D" id="1.20.120.550">
    <property type="entry name" value="Membrane associated eicosanoid/glutathione metabolism-like domain"/>
    <property type="match status" value="1"/>
</dbReference>
<gene>
    <name evidence="7" type="ORF">I3J27_16075</name>
</gene>
<evidence type="ECO:0000256" key="3">
    <source>
        <dbReference type="ARBA" id="ARBA00022989"/>
    </source>
</evidence>
<evidence type="ECO:0000256" key="2">
    <source>
        <dbReference type="ARBA" id="ARBA00022692"/>
    </source>
</evidence>
<dbReference type="EMBL" id="CP089391">
    <property type="protein sequence ID" value="WBL81860.1"/>
    <property type="molecule type" value="Genomic_DNA"/>
</dbReference>
<dbReference type="PANTHER" id="PTHR35371">
    <property type="entry name" value="INNER MEMBRANE PROTEIN"/>
    <property type="match status" value="1"/>
</dbReference>
<feature type="transmembrane region" description="Helical" evidence="5">
    <location>
        <begin position="114"/>
        <end position="132"/>
    </location>
</feature>
<keyword evidence="4 5" id="KW-0472">Membrane</keyword>
<dbReference type="SUPFAM" id="SSF161084">
    <property type="entry name" value="MAPEG domain-like"/>
    <property type="match status" value="1"/>
</dbReference>
<keyword evidence="2 5" id="KW-0812">Transmembrane</keyword>
<reference evidence="7" key="1">
    <citation type="submission" date="2021-12" db="EMBL/GenBank/DDBJ databases">
        <title>Bradyrhizobium xenonodulans sp. nov.</title>
        <authorList>
            <person name="Claassens R."/>
            <person name="Venter S.N."/>
            <person name="Beukes C.W."/>
            <person name="Stepkowski T."/>
            <person name="Steenkamp E.T."/>
        </authorList>
    </citation>
    <scope>NUCLEOTIDE SEQUENCE</scope>
    <source>
        <strain evidence="7">14AB</strain>
    </source>
</reference>
<keyword evidence="3 5" id="KW-1133">Transmembrane helix</keyword>
<evidence type="ECO:0000313" key="8">
    <source>
        <dbReference type="Proteomes" id="UP001179614"/>
    </source>
</evidence>
<keyword evidence="6" id="KW-0732">Signal</keyword>
<accession>A0ABY7MTZ2</accession>
<name>A0ABY7MTZ2_9BRAD</name>